<dbReference type="EMBL" id="UYRU01051448">
    <property type="protein sequence ID" value="VDN11438.1"/>
    <property type="molecule type" value="Genomic_DNA"/>
</dbReference>
<protein>
    <submittedName>
        <fullName evidence="1">Uncharacterized protein</fullName>
    </submittedName>
</protein>
<evidence type="ECO:0000313" key="1">
    <source>
        <dbReference type="EMBL" id="VDN11438.1"/>
    </source>
</evidence>
<gene>
    <name evidence="1" type="ORF">DILT_LOCUS7269</name>
</gene>
<reference evidence="1 2" key="1">
    <citation type="submission" date="2018-11" db="EMBL/GenBank/DDBJ databases">
        <authorList>
            <consortium name="Pathogen Informatics"/>
        </authorList>
    </citation>
    <scope>NUCLEOTIDE SEQUENCE [LARGE SCALE GENOMIC DNA]</scope>
</reference>
<name>A0A3P7LNB6_DIBLA</name>
<evidence type="ECO:0000313" key="2">
    <source>
        <dbReference type="Proteomes" id="UP000281553"/>
    </source>
</evidence>
<dbReference type="OrthoDB" id="10649916at2759"/>
<keyword evidence="2" id="KW-1185">Reference proteome</keyword>
<dbReference type="AlphaFoldDB" id="A0A3P7LNB6"/>
<proteinExistence type="predicted"/>
<accession>A0A3P7LNB6</accession>
<organism evidence="1 2">
    <name type="scientific">Dibothriocephalus latus</name>
    <name type="common">Fish tapeworm</name>
    <name type="synonym">Diphyllobothrium latum</name>
    <dbReference type="NCBI Taxonomy" id="60516"/>
    <lineage>
        <taxon>Eukaryota</taxon>
        <taxon>Metazoa</taxon>
        <taxon>Spiralia</taxon>
        <taxon>Lophotrochozoa</taxon>
        <taxon>Platyhelminthes</taxon>
        <taxon>Cestoda</taxon>
        <taxon>Eucestoda</taxon>
        <taxon>Diphyllobothriidea</taxon>
        <taxon>Diphyllobothriidae</taxon>
        <taxon>Dibothriocephalus</taxon>
    </lineage>
</organism>
<dbReference type="Proteomes" id="UP000281553">
    <property type="component" value="Unassembled WGS sequence"/>
</dbReference>
<sequence length="180" mass="19921">MGKSRLGSTPFIKTGKWFLNLRCSVSVAGEVNAWSFPNPRPLIVTHGGGTVRDLIEAGWIKHDHSRIKYNEVLLYTVVRLLTSTYITRGHVTIKSHNAAVREQPVMSYGCGDVRGGLHTSDVEKISVRSAVDADPWTLSTVGNHQHDREHETEVGTREETALRHSVGHFGGFGNQPVVRD</sequence>